<accession>A0AAD5X692</accession>
<organism evidence="6 7">
    <name type="scientific">Rhizophlyctis rosea</name>
    <dbReference type="NCBI Taxonomy" id="64517"/>
    <lineage>
        <taxon>Eukaryota</taxon>
        <taxon>Fungi</taxon>
        <taxon>Fungi incertae sedis</taxon>
        <taxon>Chytridiomycota</taxon>
        <taxon>Chytridiomycota incertae sedis</taxon>
        <taxon>Chytridiomycetes</taxon>
        <taxon>Rhizophlyctidales</taxon>
        <taxon>Rhizophlyctidaceae</taxon>
        <taxon>Rhizophlyctis</taxon>
    </lineage>
</organism>
<feature type="domain" description="Exonuclease" evidence="5">
    <location>
        <begin position="1"/>
        <end position="168"/>
    </location>
</feature>
<dbReference type="NCBIfam" id="NF003765">
    <property type="entry name" value="PRK05359.1"/>
    <property type="match status" value="1"/>
</dbReference>
<dbReference type="PANTHER" id="PTHR11046">
    <property type="entry name" value="OLIGORIBONUCLEASE, MITOCHONDRIAL"/>
    <property type="match status" value="1"/>
</dbReference>
<dbReference type="Proteomes" id="UP001212841">
    <property type="component" value="Unassembled WGS sequence"/>
</dbReference>
<dbReference type="InterPro" id="IPR012337">
    <property type="entry name" value="RNaseH-like_sf"/>
</dbReference>
<keyword evidence="4" id="KW-0269">Exonuclease</keyword>
<dbReference type="Gene3D" id="3.30.420.10">
    <property type="entry name" value="Ribonuclease H-like superfamily/Ribonuclease H"/>
    <property type="match status" value="1"/>
</dbReference>
<dbReference type="InterPro" id="IPR036397">
    <property type="entry name" value="RNaseH_sf"/>
</dbReference>
<dbReference type="Pfam" id="PF00929">
    <property type="entry name" value="RNase_T"/>
    <property type="match status" value="1"/>
</dbReference>
<proteinExistence type="inferred from homology"/>
<dbReference type="SUPFAM" id="SSF53098">
    <property type="entry name" value="Ribonuclease H-like"/>
    <property type="match status" value="1"/>
</dbReference>
<dbReference type="GO" id="GO:0000175">
    <property type="term" value="F:3'-5'-RNA exonuclease activity"/>
    <property type="evidence" value="ECO:0007669"/>
    <property type="project" value="InterPro"/>
</dbReference>
<dbReference type="AlphaFoldDB" id="A0AAD5X692"/>
<name>A0AAD5X692_9FUNG</name>
<evidence type="ECO:0000256" key="1">
    <source>
        <dbReference type="ARBA" id="ARBA00009921"/>
    </source>
</evidence>
<evidence type="ECO:0000256" key="2">
    <source>
        <dbReference type="ARBA" id="ARBA00022722"/>
    </source>
</evidence>
<protein>
    <submittedName>
        <fullName evidence="6">Oligoribonuclease, mitochondrial</fullName>
    </submittedName>
</protein>
<dbReference type="SMART" id="SM00479">
    <property type="entry name" value="EXOIII"/>
    <property type="match status" value="1"/>
</dbReference>
<dbReference type="EMBL" id="JADGJD010000177">
    <property type="protein sequence ID" value="KAJ3053833.1"/>
    <property type="molecule type" value="Genomic_DNA"/>
</dbReference>
<dbReference type="PANTHER" id="PTHR11046:SF0">
    <property type="entry name" value="OLIGORIBONUCLEASE, MITOCHONDRIAL"/>
    <property type="match status" value="1"/>
</dbReference>
<keyword evidence="3" id="KW-0378">Hydrolase</keyword>
<reference evidence="6" key="1">
    <citation type="submission" date="2020-05" db="EMBL/GenBank/DDBJ databases">
        <title>Phylogenomic resolution of chytrid fungi.</title>
        <authorList>
            <person name="Stajich J.E."/>
            <person name="Amses K."/>
            <person name="Simmons R."/>
            <person name="Seto K."/>
            <person name="Myers J."/>
            <person name="Bonds A."/>
            <person name="Quandt C.A."/>
            <person name="Barry K."/>
            <person name="Liu P."/>
            <person name="Grigoriev I."/>
            <person name="Longcore J.E."/>
            <person name="James T.Y."/>
        </authorList>
    </citation>
    <scope>NUCLEOTIDE SEQUENCE</scope>
    <source>
        <strain evidence="6">JEL0318</strain>
    </source>
</reference>
<sequence length="170" mass="19350">MTGLDLKQDRIIEIAVIITDGELNVVAEGPDLIIHQPKELMDNMNDWCIQHHGQSGLTAAVLKSTITTQEAEEQVLSFVRRYIPNAREGLLAGNSVHVDKQFLQQEMPGLLSHLHYRIVDVSTVKELARRWHPQAYDDAPPKKNTHRALEDIRESIAELQYYRNSVFAKS</sequence>
<keyword evidence="7" id="KW-1185">Reference proteome</keyword>
<keyword evidence="2" id="KW-0540">Nuclease</keyword>
<dbReference type="FunFam" id="3.30.420.10:FF:000003">
    <property type="entry name" value="Oligoribonuclease"/>
    <property type="match status" value="1"/>
</dbReference>
<dbReference type="InterPro" id="IPR022894">
    <property type="entry name" value="Oligoribonuclease"/>
</dbReference>
<dbReference type="GO" id="GO:0003676">
    <property type="term" value="F:nucleic acid binding"/>
    <property type="evidence" value="ECO:0007669"/>
    <property type="project" value="InterPro"/>
</dbReference>
<comment type="similarity">
    <text evidence="1">Belongs to the oligoribonuclease family.</text>
</comment>
<dbReference type="CDD" id="cd06135">
    <property type="entry name" value="Orn"/>
    <property type="match status" value="1"/>
</dbReference>
<evidence type="ECO:0000256" key="4">
    <source>
        <dbReference type="ARBA" id="ARBA00022839"/>
    </source>
</evidence>
<evidence type="ECO:0000259" key="5">
    <source>
        <dbReference type="SMART" id="SM00479"/>
    </source>
</evidence>
<comment type="caution">
    <text evidence="6">The sequence shown here is derived from an EMBL/GenBank/DDBJ whole genome shotgun (WGS) entry which is preliminary data.</text>
</comment>
<dbReference type="InterPro" id="IPR013520">
    <property type="entry name" value="Ribonucl_H"/>
</dbReference>
<evidence type="ECO:0000256" key="3">
    <source>
        <dbReference type="ARBA" id="ARBA00022801"/>
    </source>
</evidence>
<evidence type="ECO:0000313" key="7">
    <source>
        <dbReference type="Proteomes" id="UP001212841"/>
    </source>
</evidence>
<evidence type="ECO:0000313" key="6">
    <source>
        <dbReference type="EMBL" id="KAJ3053833.1"/>
    </source>
</evidence>
<gene>
    <name evidence="6" type="primary">REXO2</name>
    <name evidence="6" type="ORF">HK097_003299</name>
</gene>